<dbReference type="InterPro" id="IPR058192">
    <property type="entry name" value="WHD_ROQ1-like"/>
</dbReference>
<dbReference type="PANTHER" id="PTHR11017:SF479">
    <property type="entry name" value="DISEASE RESISTANCE PROTEIN (TIR-NBS-LRR CLASS) FAMILY"/>
    <property type="match status" value="1"/>
</dbReference>
<evidence type="ECO:0000256" key="5">
    <source>
        <dbReference type="ARBA" id="ARBA00023027"/>
    </source>
</evidence>
<dbReference type="RefSeq" id="XP_022148564.1">
    <property type="nucleotide sequence ID" value="XM_022292872.1"/>
</dbReference>
<evidence type="ECO:0000313" key="9">
    <source>
        <dbReference type="RefSeq" id="XP_022148564.1"/>
    </source>
</evidence>
<gene>
    <name evidence="9 10" type="primary">LOC111017199</name>
</gene>
<dbReference type="Gene3D" id="3.40.50.300">
    <property type="entry name" value="P-loop containing nucleotide triphosphate hydrolases"/>
    <property type="match status" value="1"/>
</dbReference>
<sequence length="477" mass="54194">MASWTYNVFLSFRGEDTRNSFTSHLYEALAQAGINAFRDSEELQRGVEISEELCEAIDGSRFLVVVFSKNYASSTWCLEELVRIMGCMERLNGQMVLPVFYDVDPSEVRKQDGGFGEAFTKHEERFKEDLEKVQRWRKALTEAANLSGWHLNQRCESTFIKNVVQEILDKINSTLLTIATNPVGIDSHIQQLESVLGLEFDDVRMIGIYGLGGIGKTTIAKAIYNSIANRFDGCSFLPNVREKCGFSMHDGLVKLQELLLQDILLVKMHWSINFVDRGTNILRDRLRNKKVLIVLDDVDNIFHLEKLAGNVDWFGPGSRIIITTRNKQLLDAHGIYLTYKVDGLNHEDALKLFCWNAFKKSDPDVNFDELSDAVVRYADGHPLALTVVGASLCGWNKAQWESELQKLRRIPKQDVQNILKLSFDGLDDLQKEIFLDIACFFKGEEVGCVMSFLDACGLICTESNTFQMHDMIQLMGR</sequence>
<dbReference type="PRINTS" id="PR00364">
    <property type="entry name" value="DISEASERSIST"/>
</dbReference>
<dbReference type="AlphaFoldDB" id="A0A6J1D393"/>
<keyword evidence="3" id="KW-0677">Repeat</keyword>
<dbReference type="SUPFAM" id="SSF52540">
    <property type="entry name" value="P-loop containing nucleoside triphosphate hydrolases"/>
    <property type="match status" value="1"/>
</dbReference>
<dbReference type="InterPro" id="IPR027417">
    <property type="entry name" value="P-loop_NTPase"/>
</dbReference>
<dbReference type="EC" id="3.2.2.6" evidence="1"/>
<dbReference type="Gene3D" id="3.40.50.10140">
    <property type="entry name" value="Toll/interleukin-1 receptor homology (TIR) domain"/>
    <property type="match status" value="1"/>
</dbReference>
<dbReference type="InterPro" id="IPR035897">
    <property type="entry name" value="Toll_tir_struct_dom_sf"/>
</dbReference>
<evidence type="ECO:0000256" key="3">
    <source>
        <dbReference type="ARBA" id="ARBA00022737"/>
    </source>
</evidence>
<name>A0A6J1D393_MOMCH</name>
<dbReference type="Pfam" id="PF00931">
    <property type="entry name" value="NB-ARC"/>
    <property type="match status" value="1"/>
</dbReference>
<comment type="catalytic activity">
    <reaction evidence="6">
        <text>NAD(+) + H2O = ADP-D-ribose + nicotinamide + H(+)</text>
        <dbReference type="Rhea" id="RHEA:16301"/>
        <dbReference type="ChEBI" id="CHEBI:15377"/>
        <dbReference type="ChEBI" id="CHEBI:15378"/>
        <dbReference type="ChEBI" id="CHEBI:17154"/>
        <dbReference type="ChEBI" id="CHEBI:57540"/>
        <dbReference type="ChEBI" id="CHEBI:57967"/>
        <dbReference type="EC" id="3.2.2.6"/>
    </reaction>
    <physiologicalReaction direction="left-to-right" evidence="6">
        <dbReference type="Rhea" id="RHEA:16302"/>
    </physiologicalReaction>
</comment>
<dbReference type="KEGG" id="mcha:111017199"/>
<evidence type="ECO:0000256" key="4">
    <source>
        <dbReference type="ARBA" id="ARBA00022801"/>
    </source>
</evidence>
<keyword evidence="2" id="KW-0433">Leucine-rich repeat</keyword>
<dbReference type="InterPro" id="IPR042197">
    <property type="entry name" value="Apaf_helical"/>
</dbReference>
<dbReference type="InterPro" id="IPR044974">
    <property type="entry name" value="Disease_R_plants"/>
</dbReference>
<dbReference type="GeneID" id="111017199"/>
<dbReference type="GO" id="GO:0007165">
    <property type="term" value="P:signal transduction"/>
    <property type="evidence" value="ECO:0007669"/>
    <property type="project" value="InterPro"/>
</dbReference>
<organism evidence="8 10">
    <name type="scientific">Momordica charantia</name>
    <name type="common">Bitter gourd</name>
    <name type="synonym">Balsam pear</name>
    <dbReference type="NCBI Taxonomy" id="3673"/>
    <lineage>
        <taxon>Eukaryota</taxon>
        <taxon>Viridiplantae</taxon>
        <taxon>Streptophyta</taxon>
        <taxon>Embryophyta</taxon>
        <taxon>Tracheophyta</taxon>
        <taxon>Spermatophyta</taxon>
        <taxon>Magnoliopsida</taxon>
        <taxon>eudicotyledons</taxon>
        <taxon>Gunneridae</taxon>
        <taxon>Pentapetalae</taxon>
        <taxon>rosids</taxon>
        <taxon>fabids</taxon>
        <taxon>Cucurbitales</taxon>
        <taxon>Cucurbitaceae</taxon>
        <taxon>Momordiceae</taxon>
        <taxon>Momordica</taxon>
    </lineage>
</organism>
<dbReference type="SMART" id="SM00255">
    <property type="entry name" value="TIR"/>
    <property type="match status" value="1"/>
</dbReference>
<keyword evidence="8" id="KW-1185">Reference proteome</keyword>
<evidence type="ECO:0000259" key="7">
    <source>
        <dbReference type="PROSITE" id="PS50104"/>
    </source>
</evidence>
<accession>A0A6J1D393</accession>
<dbReference type="RefSeq" id="XP_022148565.1">
    <property type="nucleotide sequence ID" value="XM_022292873.1"/>
</dbReference>
<proteinExistence type="predicted"/>
<dbReference type="FunFam" id="3.40.50.10140:FF:000007">
    <property type="entry name" value="Disease resistance protein (TIR-NBS-LRR class)"/>
    <property type="match status" value="1"/>
</dbReference>
<dbReference type="GO" id="GO:0006952">
    <property type="term" value="P:defense response"/>
    <property type="evidence" value="ECO:0007669"/>
    <property type="project" value="InterPro"/>
</dbReference>
<evidence type="ECO:0000256" key="6">
    <source>
        <dbReference type="ARBA" id="ARBA00047304"/>
    </source>
</evidence>
<dbReference type="InterPro" id="IPR002182">
    <property type="entry name" value="NB-ARC"/>
</dbReference>
<evidence type="ECO:0000313" key="8">
    <source>
        <dbReference type="Proteomes" id="UP000504603"/>
    </source>
</evidence>
<dbReference type="Proteomes" id="UP000504603">
    <property type="component" value="Unplaced"/>
</dbReference>
<dbReference type="OrthoDB" id="1357022at2759"/>
<dbReference type="Pfam" id="PF01582">
    <property type="entry name" value="TIR"/>
    <property type="match status" value="1"/>
</dbReference>
<keyword evidence="5" id="KW-0520">NAD</keyword>
<dbReference type="FunFam" id="1.10.8.430:FF:000002">
    <property type="entry name" value="Disease resistance protein (TIR-NBS-LRR class)"/>
    <property type="match status" value="1"/>
</dbReference>
<dbReference type="GO" id="GO:0043531">
    <property type="term" value="F:ADP binding"/>
    <property type="evidence" value="ECO:0007669"/>
    <property type="project" value="InterPro"/>
</dbReference>
<evidence type="ECO:0000256" key="1">
    <source>
        <dbReference type="ARBA" id="ARBA00011982"/>
    </source>
</evidence>
<dbReference type="SUPFAM" id="SSF52200">
    <property type="entry name" value="Toll/Interleukin receptor TIR domain"/>
    <property type="match status" value="1"/>
</dbReference>
<feature type="domain" description="TIR" evidence="7">
    <location>
        <begin position="4"/>
        <end position="171"/>
    </location>
</feature>
<dbReference type="GO" id="GO:0061809">
    <property type="term" value="F:NAD+ nucleosidase activity, cyclic ADP-ribose generating"/>
    <property type="evidence" value="ECO:0007669"/>
    <property type="project" value="UniProtKB-EC"/>
</dbReference>
<evidence type="ECO:0000313" key="10">
    <source>
        <dbReference type="RefSeq" id="XP_022148565.1"/>
    </source>
</evidence>
<dbReference type="PANTHER" id="PTHR11017">
    <property type="entry name" value="LEUCINE-RICH REPEAT-CONTAINING PROTEIN"/>
    <property type="match status" value="1"/>
</dbReference>
<evidence type="ECO:0000256" key="2">
    <source>
        <dbReference type="ARBA" id="ARBA00022614"/>
    </source>
</evidence>
<dbReference type="InterPro" id="IPR000157">
    <property type="entry name" value="TIR_dom"/>
</dbReference>
<keyword evidence="4" id="KW-0378">Hydrolase</keyword>
<reference evidence="9 10" key="1">
    <citation type="submission" date="2025-04" db="UniProtKB">
        <authorList>
            <consortium name="RefSeq"/>
        </authorList>
    </citation>
    <scope>IDENTIFICATION</scope>
    <source>
        <strain evidence="9 10">OHB3-1</strain>
    </source>
</reference>
<protein>
    <recommendedName>
        <fullName evidence="1">ADP-ribosyl cyclase/cyclic ADP-ribose hydrolase</fullName>
        <ecNumber evidence="1">3.2.2.6</ecNumber>
    </recommendedName>
</protein>
<dbReference type="Gene3D" id="1.10.8.430">
    <property type="entry name" value="Helical domain of apoptotic protease-activating factors"/>
    <property type="match status" value="1"/>
</dbReference>
<dbReference type="PROSITE" id="PS50104">
    <property type="entry name" value="TIR"/>
    <property type="match status" value="1"/>
</dbReference>
<dbReference type="Pfam" id="PF23282">
    <property type="entry name" value="WHD_ROQ1"/>
    <property type="match status" value="1"/>
</dbReference>